<keyword evidence="1" id="KW-1133">Transmembrane helix</keyword>
<gene>
    <name evidence="4" type="primary">ypeB</name>
    <name evidence="4" type="ORF">CLCY_5c00520</name>
</gene>
<evidence type="ECO:0000313" key="5">
    <source>
        <dbReference type="Proteomes" id="UP000036756"/>
    </source>
</evidence>
<dbReference type="RefSeq" id="WP_048569550.1">
    <property type="nucleotide sequence ID" value="NZ_LFVU01000004.1"/>
</dbReference>
<dbReference type="InterPro" id="IPR048402">
    <property type="entry name" value="YpeB_N"/>
</dbReference>
<dbReference type="AlphaFoldDB" id="A0A0J8DF61"/>
<accession>A0A0J8DF61</accession>
<dbReference type="EMBL" id="LFVU01000004">
    <property type="protein sequence ID" value="KMT22813.1"/>
    <property type="molecule type" value="Genomic_DNA"/>
</dbReference>
<feature type="transmembrane region" description="Helical" evidence="1">
    <location>
        <begin position="7"/>
        <end position="27"/>
    </location>
</feature>
<dbReference type="OrthoDB" id="2372097at2"/>
<dbReference type="PATRIC" id="fig|1121307.3.peg.1984"/>
<organism evidence="4 5">
    <name type="scientific">Clostridium cylindrosporum DSM 605</name>
    <dbReference type="NCBI Taxonomy" id="1121307"/>
    <lineage>
        <taxon>Bacteria</taxon>
        <taxon>Bacillati</taxon>
        <taxon>Bacillota</taxon>
        <taxon>Clostridia</taxon>
        <taxon>Eubacteriales</taxon>
        <taxon>Clostridiaceae</taxon>
        <taxon>Clostridium</taxon>
    </lineage>
</organism>
<name>A0A0J8DF61_CLOCY</name>
<dbReference type="NCBIfam" id="TIGR02889">
    <property type="entry name" value="spore_YpeB"/>
    <property type="match status" value="1"/>
</dbReference>
<dbReference type="InterPro" id="IPR014239">
    <property type="entry name" value="YpeB_PepSY1-2"/>
</dbReference>
<dbReference type="STRING" id="1121307.CLCY_5c00520"/>
<evidence type="ECO:0000259" key="2">
    <source>
        <dbReference type="Pfam" id="PF14620"/>
    </source>
</evidence>
<reference evidence="4 5" key="1">
    <citation type="submission" date="2015-06" db="EMBL/GenBank/DDBJ databases">
        <title>Draft genome sequence of the purine-degrading Clostridium cylindrosporum HC-1 (DSM 605).</title>
        <authorList>
            <person name="Poehlein A."/>
            <person name="Schiel-Bengelsdorf B."/>
            <person name="Bengelsdorf F."/>
            <person name="Daniel R."/>
            <person name="Duerre P."/>
        </authorList>
    </citation>
    <scope>NUCLEOTIDE SEQUENCE [LARGE SCALE GENOMIC DNA]</scope>
    <source>
        <strain evidence="4 5">DSM 605</strain>
    </source>
</reference>
<sequence>MFKRQTLISLAVIIAIIGIISFGTVIYTENKAYKNYIQAQYQMRIYSLLENVKNMQVSLSKATVSQTPGQRVLLFEEISRQAEGAKNELHNLPLANESIAQTSKFLTQVSDYTYTLVKNTNRGADIDPKEAKTIEELKDYSSYLTLQLQSLEKDVAEGKIDWKQIKDQVSGNVNSALKENNVDIKFQNISNQMNDYPTLIYDGPFSDKVLNIKPKILEEKLVSKDVALQNAKDAIGADKIQGIKFTGESSRMNIPAYTFAANTKGEKNSTVNIAISKNGGKIIYMLNNRDVKTDKLSVKDAVIKGREYMKSKGYQDMIPLYALRYDNVAIINYVYVKDSVVIYADQIKIKVALDNGEVVGVEASTYLKDHSKQRYIPKPKIDYKKYQDQISKKLKVENIRLAYIPIDSSREVLCYEYVASKDGEKYIIYINAETGKEENILKVIETPNGELTM</sequence>
<keyword evidence="5" id="KW-1185">Reference proteome</keyword>
<dbReference type="Pfam" id="PF14620">
    <property type="entry name" value="YPEB_PepSY1-2"/>
    <property type="match status" value="1"/>
</dbReference>
<evidence type="ECO:0000313" key="4">
    <source>
        <dbReference type="EMBL" id="KMT22813.1"/>
    </source>
</evidence>
<dbReference type="GO" id="GO:0009847">
    <property type="term" value="P:spore germination"/>
    <property type="evidence" value="ECO:0007669"/>
    <property type="project" value="InterPro"/>
</dbReference>
<feature type="domain" description="Sporulation protein YpeB PepSY1 and PepSY2" evidence="2">
    <location>
        <begin position="184"/>
        <end position="376"/>
    </location>
</feature>
<comment type="caution">
    <text evidence="4">The sequence shown here is derived from an EMBL/GenBank/DDBJ whole genome shotgun (WGS) entry which is preliminary data.</text>
</comment>
<keyword evidence="1" id="KW-0472">Membrane</keyword>
<evidence type="ECO:0000256" key="1">
    <source>
        <dbReference type="SAM" id="Phobius"/>
    </source>
</evidence>
<evidence type="ECO:0000259" key="3">
    <source>
        <dbReference type="Pfam" id="PF20769"/>
    </source>
</evidence>
<dbReference type="Proteomes" id="UP000036756">
    <property type="component" value="Unassembled WGS sequence"/>
</dbReference>
<keyword evidence="1" id="KW-0812">Transmembrane</keyword>
<feature type="domain" description="Sporulation protein YpeB N-terminal" evidence="3">
    <location>
        <begin position="29"/>
        <end position="163"/>
    </location>
</feature>
<proteinExistence type="predicted"/>
<dbReference type="Pfam" id="PF20769">
    <property type="entry name" value="YPEB_N"/>
    <property type="match status" value="1"/>
</dbReference>
<protein>
    <submittedName>
        <fullName evidence="4">Sporulation protein YpeB</fullName>
    </submittedName>
</protein>